<dbReference type="PANTHER" id="PTHR11017:SF274">
    <property type="entry name" value="ADP-RIBOSYL CYCLASE_CYCLIC ADP-RIBOSE HYDROLASE-RELATED"/>
    <property type="match status" value="1"/>
</dbReference>
<dbReference type="InterPro" id="IPR011713">
    <property type="entry name" value="Leu-rich_rpt_3"/>
</dbReference>
<dbReference type="InterPro" id="IPR001611">
    <property type="entry name" value="Leu-rich_rpt"/>
</dbReference>
<feature type="domain" description="Disease resistance protein Roq1-like winged-helix" evidence="4">
    <location>
        <begin position="174"/>
        <end position="253"/>
    </location>
</feature>
<feature type="domain" description="NB-ARC" evidence="3">
    <location>
        <begin position="23"/>
        <end position="106"/>
    </location>
</feature>
<dbReference type="eggNOG" id="ENOG502QQ7T">
    <property type="taxonomic scope" value="Eukaryota"/>
</dbReference>
<dbReference type="Pfam" id="PF00931">
    <property type="entry name" value="NB-ARC"/>
    <property type="match status" value="1"/>
</dbReference>
<dbReference type="InterPro" id="IPR002182">
    <property type="entry name" value="NB-ARC"/>
</dbReference>
<accession>V4MHC1</accession>
<proteinExistence type="predicted"/>
<dbReference type="InterPro" id="IPR032675">
    <property type="entry name" value="LRR_dom_sf"/>
</dbReference>
<dbReference type="PRINTS" id="PR00364">
    <property type="entry name" value="DISEASERSIST"/>
</dbReference>
<dbReference type="InterPro" id="IPR044974">
    <property type="entry name" value="Disease_R_plants"/>
</dbReference>
<dbReference type="EMBL" id="KI517384">
    <property type="protein sequence ID" value="ESQ55969.1"/>
    <property type="molecule type" value="Genomic_DNA"/>
</dbReference>
<dbReference type="Gramene" id="ESQ55969">
    <property type="protein sequence ID" value="ESQ55969"/>
    <property type="gene ID" value="EUTSA_v10024445mg"/>
</dbReference>
<keyword evidence="6" id="KW-1185">Reference proteome</keyword>
<dbReference type="KEGG" id="eus:EUTSA_v10024445mg"/>
<organism evidence="5 6">
    <name type="scientific">Eutrema salsugineum</name>
    <name type="common">Saltwater cress</name>
    <name type="synonym">Sisymbrium salsugineum</name>
    <dbReference type="NCBI Taxonomy" id="72664"/>
    <lineage>
        <taxon>Eukaryota</taxon>
        <taxon>Viridiplantae</taxon>
        <taxon>Streptophyta</taxon>
        <taxon>Embryophyta</taxon>
        <taxon>Tracheophyta</taxon>
        <taxon>Spermatophyta</taxon>
        <taxon>Magnoliopsida</taxon>
        <taxon>eudicotyledons</taxon>
        <taxon>Gunneridae</taxon>
        <taxon>Pentapetalae</taxon>
        <taxon>rosids</taxon>
        <taxon>malvids</taxon>
        <taxon>Brassicales</taxon>
        <taxon>Brassicaceae</taxon>
        <taxon>Eutremeae</taxon>
        <taxon>Eutrema</taxon>
    </lineage>
</organism>
<evidence type="ECO:0000259" key="4">
    <source>
        <dbReference type="Pfam" id="PF23282"/>
    </source>
</evidence>
<dbReference type="SUPFAM" id="SSF46785">
    <property type="entry name" value="Winged helix' DNA-binding domain"/>
    <property type="match status" value="1"/>
</dbReference>
<dbReference type="InterPro" id="IPR027417">
    <property type="entry name" value="P-loop_NTPase"/>
</dbReference>
<dbReference type="Gene3D" id="3.40.50.300">
    <property type="entry name" value="P-loop containing nucleotide triphosphate hydrolases"/>
    <property type="match status" value="1"/>
</dbReference>
<dbReference type="Pfam" id="PF07725">
    <property type="entry name" value="LRR_3"/>
    <property type="match status" value="1"/>
</dbReference>
<gene>
    <name evidence="5" type="ORF">EUTSA_v10024445mg</name>
</gene>
<dbReference type="GO" id="GO:0043531">
    <property type="term" value="F:ADP binding"/>
    <property type="evidence" value="ECO:0007669"/>
    <property type="project" value="InterPro"/>
</dbReference>
<dbReference type="Gene3D" id="1.10.8.430">
    <property type="entry name" value="Helical domain of apoptotic protease-activating factors"/>
    <property type="match status" value="1"/>
</dbReference>
<dbReference type="InterPro" id="IPR042197">
    <property type="entry name" value="Apaf_helical"/>
</dbReference>
<reference evidence="5 6" key="1">
    <citation type="journal article" date="2013" name="Front. Plant Sci.">
        <title>The Reference Genome of the Halophytic Plant Eutrema salsugineum.</title>
        <authorList>
            <person name="Yang R."/>
            <person name="Jarvis D.E."/>
            <person name="Chen H."/>
            <person name="Beilstein M.A."/>
            <person name="Grimwood J."/>
            <person name="Jenkins J."/>
            <person name="Shu S."/>
            <person name="Prochnik S."/>
            <person name="Xin M."/>
            <person name="Ma C."/>
            <person name="Schmutz J."/>
            <person name="Wing R.A."/>
            <person name="Mitchell-Olds T."/>
            <person name="Schumaker K.S."/>
            <person name="Wang X."/>
        </authorList>
    </citation>
    <scope>NUCLEOTIDE SEQUENCE [LARGE SCALE GENOMIC DNA]</scope>
</reference>
<name>V4MHC1_EUTSA</name>
<dbReference type="PANTHER" id="PTHR11017">
    <property type="entry name" value="LEUCINE-RICH REPEAT-CONTAINING PROTEIN"/>
    <property type="match status" value="1"/>
</dbReference>
<evidence type="ECO:0000256" key="2">
    <source>
        <dbReference type="ARBA" id="ARBA00022737"/>
    </source>
</evidence>
<dbReference type="AlphaFoldDB" id="V4MHC1"/>
<dbReference type="Pfam" id="PF00560">
    <property type="entry name" value="LRR_1"/>
    <property type="match status" value="1"/>
</dbReference>
<dbReference type="SUPFAM" id="SSF52540">
    <property type="entry name" value="P-loop containing nucleoside triphosphate hydrolases"/>
    <property type="match status" value="1"/>
</dbReference>
<dbReference type="FunFam" id="1.10.8.430:FF:000002">
    <property type="entry name" value="Disease resistance protein (TIR-NBS-LRR class)"/>
    <property type="match status" value="1"/>
</dbReference>
<dbReference type="Pfam" id="PF23282">
    <property type="entry name" value="WHD_ROQ1"/>
    <property type="match status" value="1"/>
</dbReference>
<dbReference type="GO" id="GO:0006952">
    <property type="term" value="P:defense response"/>
    <property type="evidence" value="ECO:0007669"/>
    <property type="project" value="InterPro"/>
</dbReference>
<evidence type="ECO:0000313" key="6">
    <source>
        <dbReference type="Proteomes" id="UP000030689"/>
    </source>
</evidence>
<protein>
    <submittedName>
        <fullName evidence="5">Uncharacterized protein</fullName>
    </submittedName>
</protein>
<evidence type="ECO:0000313" key="5">
    <source>
        <dbReference type="EMBL" id="ESQ55969.1"/>
    </source>
</evidence>
<evidence type="ECO:0000256" key="1">
    <source>
        <dbReference type="ARBA" id="ARBA00022614"/>
    </source>
</evidence>
<dbReference type="OMA" id="DINLESX"/>
<dbReference type="SUPFAM" id="SSF52058">
    <property type="entry name" value="L domain-like"/>
    <property type="match status" value="2"/>
</dbReference>
<dbReference type="Proteomes" id="UP000030689">
    <property type="component" value="Unassembled WGS sequence"/>
</dbReference>
<evidence type="ECO:0000259" key="3">
    <source>
        <dbReference type="Pfam" id="PF00931"/>
    </source>
</evidence>
<dbReference type="STRING" id="72664.V4MHC1"/>
<dbReference type="FunFam" id="3.80.10.10:FF:000386">
    <property type="entry name" value="Disease resistance protein RPS4"/>
    <property type="match status" value="1"/>
</dbReference>
<dbReference type="InterPro" id="IPR058192">
    <property type="entry name" value="WHD_ROQ1-like"/>
</dbReference>
<sequence length="799" mass="91235">MKLSWEEQILSEILCQKDIKISHLGMVEQKLKHKKVLIIVDDVVDLELLKTLVGQTRWFGSGSRIVVITQDRKLLKSHKIDLIYEVEFPSEDLALQMFCRSAFGQNLPPYGYRELEVEVAKLSGNLPLGLNVFGSSLRGMDKEEWVEMLPRLRNSLDGKIEKTFRVSYDGLDGEDQDLFLSIACLFSGRKVNHIENLLGDSAKIGLRMLADKSLIRITPSDETVSFLSMQPDKTVQMHSLLEKLGKEIVRSESINNPGKRRFLVDAEDICDVLTDHTGTENVHGIYFNMSEINEPLFVDENSFKGMRNLKFLNFYKKRSRETGENRLYLPRDLVHFPRKVRLLHWDEYPSKSMPCNFRAKLEKLWEGTQLLRSLKKMDMRWSADLKEIPDLSKAINLEKLNLRGCTSLVTLPSSIQNLNKLRVLSMKGCSKLKVLPADVNLKSLESLDLRGCSKLKKFPRISRNISELFLSENAIEGEEDCFWIENLSHLVDLYWYGVPMRCMPTNFHPEYLTELEMSSSRLEKLWGGVQSLGSLAGMVLSGCESLKEIPDLSKATNLKLMELDNCKSLVMLPSSIRNLKNLTILSMKGCIMLEVLPTDVNLVSLCDLDLRGCSKLRIFPQISTRIENLYLDDTAIEEVSSWIEKMGHLAKLTMTRCKKLKNVSPNILKKIRINADFSDCGGITTMHDQLPTTITSQIVEELSEQEFVESPSELNDNGVQLEFYYHSYACSCDNFGPDRNTEACCLLPQRIKGCGVRRVVKFSSLRDGISEIEDNLESRESDEDCDRSKKRMRVKFTIS</sequence>
<dbReference type="InterPro" id="IPR036390">
    <property type="entry name" value="WH_DNA-bd_sf"/>
</dbReference>
<keyword evidence="2" id="KW-0677">Repeat</keyword>
<keyword evidence="1" id="KW-0433">Leucine-rich repeat</keyword>
<dbReference type="Gene3D" id="3.80.10.10">
    <property type="entry name" value="Ribonuclease Inhibitor"/>
    <property type="match status" value="2"/>
</dbReference>